<dbReference type="InterPro" id="IPR019786">
    <property type="entry name" value="Zinc_finger_PHD-type_CS"/>
</dbReference>
<dbReference type="PROSITE" id="PS50800">
    <property type="entry name" value="SAP"/>
    <property type="match status" value="1"/>
</dbReference>
<feature type="domain" description="SAP" evidence="12">
    <location>
        <begin position="12"/>
        <end position="46"/>
    </location>
</feature>
<evidence type="ECO:0000256" key="8">
    <source>
        <dbReference type="ARBA" id="ARBA00022833"/>
    </source>
</evidence>
<dbReference type="PROSITE" id="PS51044">
    <property type="entry name" value="ZF_SP_RING"/>
    <property type="match status" value="1"/>
</dbReference>
<evidence type="ECO:0000259" key="13">
    <source>
        <dbReference type="PROSITE" id="PS51044"/>
    </source>
</evidence>
<evidence type="ECO:0000313" key="15">
    <source>
        <dbReference type="Proteomes" id="UP001497444"/>
    </source>
</evidence>
<name>A0ABP0VLV0_9BRYO</name>
<dbReference type="EMBL" id="OZ020096">
    <property type="protein sequence ID" value="CAK9255409.1"/>
    <property type="molecule type" value="Genomic_DNA"/>
</dbReference>
<proteinExistence type="inferred from homology"/>
<evidence type="ECO:0008006" key="16">
    <source>
        <dbReference type="Google" id="ProtNLM"/>
    </source>
</evidence>
<evidence type="ECO:0000256" key="6">
    <source>
        <dbReference type="ARBA" id="ARBA00022771"/>
    </source>
</evidence>
<evidence type="ECO:0000256" key="5">
    <source>
        <dbReference type="ARBA" id="ARBA00022723"/>
    </source>
</evidence>
<dbReference type="Gene3D" id="3.30.40.10">
    <property type="entry name" value="Zinc/RING finger domain, C3HC4 (zinc finger)"/>
    <property type="match status" value="2"/>
</dbReference>
<organism evidence="14 15">
    <name type="scientific">Sphagnum jensenii</name>
    <dbReference type="NCBI Taxonomy" id="128206"/>
    <lineage>
        <taxon>Eukaryota</taxon>
        <taxon>Viridiplantae</taxon>
        <taxon>Streptophyta</taxon>
        <taxon>Embryophyta</taxon>
        <taxon>Bryophyta</taxon>
        <taxon>Sphagnophytina</taxon>
        <taxon>Sphagnopsida</taxon>
        <taxon>Sphagnales</taxon>
        <taxon>Sphagnaceae</taxon>
        <taxon>Sphagnum</taxon>
    </lineage>
</organism>
<dbReference type="InterPro" id="IPR013083">
    <property type="entry name" value="Znf_RING/FYVE/PHD"/>
</dbReference>
<reference evidence="14 15" key="1">
    <citation type="submission" date="2024-02" db="EMBL/GenBank/DDBJ databases">
        <authorList>
            <consortium name="ELIXIR-Norway"/>
            <consortium name="Elixir Norway"/>
        </authorList>
    </citation>
    <scope>NUCLEOTIDE SEQUENCE [LARGE SCALE GENOMIC DNA]</scope>
</reference>
<dbReference type="CDD" id="cd16792">
    <property type="entry name" value="SP-RING_Siz-like"/>
    <property type="match status" value="1"/>
</dbReference>
<keyword evidence="15" id="KW-1185">Reference proteome</keyword>
<dbReference type="Pfam" id="PF00628">
    <property type="entry name" value="PHD"/>
    <property type="match status" value="1"/>
</dbReference>
<dbReference type="CDD" id="cd15570">
    <property type="entry name" value="PHD_Bye1p_SIZ1_like"/>
    <property type="match status" value="1"/>
</dbReference>
<comment type="pathway">
    <text evidence="2">Protein modification; protein sumoylation.</text>
</comment>
<accession>A0ABP0VLV0</accession>
<comment type="subcellular location">
    <subcellularLocation>
        <location evidence="1">Nucleus</location>
    </subcellularLocation>
</comment>
<evidence type="ECO:0000256" key="2">
    <source>
        <dbReference type="ARBA" id="ARBA00004718"/>
    </source>
</evidence>
<dbReference type="SUPFAM" id="SSF57903">
    <property type="entry name" value="FYVE/PHD zinc finger"/>
    <property type="match status" value="1"/>
</dbReference>
<dbReference type="Pfam" id="PF02891">
    <property type="entry name" value="zf-MIZ"/>
    <property type="match status" value="1"/>
</dbReference>
<keyword evidence="9" id="KW-0539">Nucleus</keyword>
<dbReference type="SUPFAM" id="SSF68906">
    <property type="entry name" value="SAP domain"/>
    <property type="match status" value="1"/>
</dbReference>
<dbReference type="SMART" id="SM00249">
    <property type="entry name" value="PHD"/>
    <property type="match status" value="1"/>
</dbReference>
<dbReference type="InterPro" id="IPR036361">
    <property type="entry name" value="SAP_dom_sf"/>
</dbReference>
<keyword evidence="4" id="KW-0808">Transferase</keyword>
<evidence type="ECO:0000256" key="9">
    <source>
        <dbReference type="ARBA" id="ARBA00023242"/>
    </source>
</evidence>
<evidence type="ECO:0000256" key="11">
    <source>
        <dbReference type="SAM" id="MobiDB-lite"/>
    </source>
</evidence>
<evidence type="ECO:0000256" key="1">
    <source>
        <dbReference type="ARBA" id="ARBA00004123"/>
    </source>
</evidence>
<feature type="domain" description="SP-RING-type" evidence="13">
    <location>
        <begin position="356"/>
        <end position="437"/>
    </location>
</feature>
<dbReference type="InterPro" id="IPR011011">
    <property type="entry name" value="Znf_FYVE_PHD"/>
</dbReference>
<protein>
    <recommendedName>
        <fullName evidence="16">E3 SUMO-protein ligase SIZ1</fullName>
    </recommendedName>
</protein>
<dbReference type="PROSITE" id="PS01359">
    <property type="entry name" value="ZF_PHD_1"/>
    <property type="match status" value="1"/>
</dbReference>
<feature type="compositionally biased region" description="Basic residues" evidence="11">
    <location>
        <begin position="872"/>
        <end position="882"/>
    </location>
</feature>
<dbReference type="InterPro" id="IPR003034">
    <property type="entry name" value="SAP_dom"/>
</dbReference>
<evidence type="ECO:0000256" key="10">
    <source>
        <dbReference type="PROSITE-ProRule" id="PRU00452"/>
    </source>
</evidence>
<dbReference type="InterPro" id="IPR004181">
    <property type="entry name" value="Znf_MIZ"/>
</dbReference>
<gene>
    <name evidence="14" type="ORF">CSSPJE1EN1_LOCUS887</name>
</gene>
<dbReference type="InterPro" id="IPR019787">
    <property type="entry name" value="Znf_PHD-finger"/>
</dbReference>
<keyword evidence="5" id="KW-0479">Metal-binding</keyword>
<evidence type="ECO:0000256" key="7">
    <source>
        <dbReference type="ARBA" id="ARBA00022786"/>
    </source>
</evidence>
<feature type="region of interest" description="Disordered" evidence="11">
    <location>
        <begin position="520"/>
        <end position="593"/>
    </location>
</feature>
<dbReference type="PANTHER" id="PTHR10782:SF102">
    <property type="entry name" value="E3 SUMO-PROTEIN LIGASE SIZ1"/>
    <property type="match status" value="1"/>
</dbReference>
<evidence type="ECO:0000256" key="4">
    <source>
        <dbReference type="ARBA" id="ARBA00022679"/>
    </source>
</evidence>
<dbReference type="InterPro" id="IPR001965">
    <property type="entry name" value="Znf_PHD"/>
</dbReference>
<evidence type="ECO:0000259" key="12">
    <source>
        <dbReference type="PROSITE" id="PS50800"/>
    </source>
</evidence>
<keyword evidence="7" id="KW-0833">Ubl conjugation pathway</keyword>
<feature type="region of interest" description="Disordered" evidence="11">
    <location>
        <begin position="819"/>
        <end position="852"/>
    </location>
</feature>
<feature type="compositionally biased region" description="Basic residues" evidence="11">
    <location>
        <begin position="895"/>
        <end position="905"/>
    </location>
</feature>
<evidence type="ECO:0000313" key="14">
    <source>
        <dbReference type="EMBL" id="CAK9255409.1"/>
    </source>
</evidence>
<dbReference type="InterPro" id="IPR031141">
    <property type="entry name" value="SIZ1/2_SP-RING"/>
</dbReference>
<feature type="compositionally biased region" description="Basic and acidic residues" evidence="11">
    <location>
        <begin position="574"/>
        <end position="590"/>
    </location>
</feature>
<dbReference type="PANTHER" id="PTHR10782">
    <property type="entry name" value="ZINC FINGER MIZ DOMAIN-CONTAINING PROTEIN"/>
    <property type="match status" value="1"/>
</dbReference>
<sequence>MDELAIRCQNQLVSLRIKELKDVLSRLGLPKQGKKQGVVLTCEMVMIPLDTGLKTIKNAISREEAATIVNDMYRKVQRSVAPDLASAVRSSNNIGGSSSLAHSDEQDEVVGWDEAKTRCPCGNTVDTGTMIQCDSRTCGVWQHLNCVVISDKPSEGVKPEIPSSFYCDLCRITHCDPFCVALSHPLLPTKLTTSFSKMEGSNPLQNVEKSFTLTRGDRDLLKKDTDLQVWCVLLNDKVPFRMHWPAYSDLRINGVAVRVTNRPGQQLLGANGRDEGPGITAYTREGLNRLSFSAYDARAFCLGVRIVRRNSLQEVMQMIPAVAEGEAFEDAMTRLRRCINGGVGSGGGLDDEDDDSDLEVVAESITVNLRCPMSGSRIKVAGRFKPCLHIGCFDLDTFVEINQRARKWQCPICLRNYSIDSLIRDPLFNKIISAMKDMGEDVTEVELKAEGLWRPKLEGDARLHEPWQTICCTVLPTANGSGRPNCAAPQQQPLKPVKVEQVASLQERVPLRLGIKRTLDGGWTVNGSNKPLNGWADAGPSKRVKSTPELPQSSSATDGYGEQEDGNQSVNQEPSERDVDYTEDASEVRFPKTTAIDPVPGIVWQTAGCEIPNIADVVVLSDSDDDEPVLGSSSVSAYLGNEAVGHMRLPSPGVIVPEATRADPIDTGNSSGNELGLQMEDNNFWSASFQDHPDLPYGFFSGPDPPVMGQQHHPGPVRPTAIAGGLSVAYGLPSPLFRDEPARVSTGWTRLSQHLPAQPYSSMEHNGGIDDNDRVASPSESALHLFLPPQPARVQIPPPVELPIEQEEMDNAWFSLSLGGGGNVENPPAAPPPSVPSTSAQELHRPAPKARGDLQTIVSRGFCRTGKSSMKFQRRGRSRSPIRYHPISTRPRSSPTRRRCFRHRFRVDDSNSSD</sequence>
<evidence type="ECO:0000256" key="3">
    <source>
        <dbReference type="ARBA" id="ARBA00005383"/>
    </source>
</evidence>
<comment type="similarity">
    <text evidence="3">Belongs to the PIAS family.</text>
</comment>
<keyword evidence="6 10" id="KW-0863">Zinc-finger</keyword>
<keyword evidence="8" id="KW-0862">Zinc</keyword>
<feature type="region of interest" description="Disordered" evidence="11">
    <location>
        <begin position="865"/>
        <end position="914"/>
    </location>
</feature>
<dbReference type="Proteomes" id="UP001497444">
    <property type="component" value="Chromosome 1"/>
</dbReference>